<dbReference type="GO" id="GO:0004843">
    <property type="term" value="F:cysteine-type deubiquitinase activity"/>
    <property type="evidence" value="ECO:0007669"/>
    <property type="project" value="UniProtKB-UniRule"/>
</dbReference>
<keyword evidence="2" id="KW-0645">Protease</keyword>
<dbReference type="AlphaFoldDB" id="A0A8S4E417"/>
<accession>A0A8S4E417</accession>
<reference evidence="4" key="1">
    <citation type="submission" date="2020-11" db="EMBL/GenBank/DDBJ databases">
        <authorList>
            <person name="Whiteford S."/>
        </authorList>
    </citation>
    <scope>NUCLEOTIDE SEQUENCE</scope>
</reference>
<dbReference type="PANTHER" id="PTHR12473">
    <property type="entry name" value="UBIQUITIN CARBOXYL-TERMINAL HYDROLASE MINDY-4-RELATED"/>
    <property type="match status" value="1"/>
</dbReference>
<proteinExistence type="inferred from homology"/>
<evidence type="ECO:0000256" key="2">
    <source>
        <dbReference type="RuleBase" id="RU367088"/>
    </source>
</evidence>
<dbReference type="PANTHER" id="PTHR12473:SF8">
    <property type="entry name" value="UBIQUITIN CARBOXYL-TERMINAL HYDROLASE MINDY-4-RELATED"/>
    <property type="match status" value="1"/>
</dbReference>
<comment type="caution">
    <text evidence="4">The sequence shown here is derived from an EMBL/GenBank/DDBJ whole genome shotgun (WGS) entry which is preliminary data.</text>
</comment>
<keyword evidence="2" id="KW-0833">Ubl conjugation pathway</keyword>
<protein>
    <recommendedName>
        <fullName evidence="2">Ubiquitin carboxyl-terminal hydrolase MINDY</fullName>
        <ecNumber evidence="2">3.4.19.12</ecNumber>
    </recommendedName>
</protein>
<organism evidence="4 5">
    <name type="scientific">Plutella xylostella</name>
    <name type="common">Diamondback moth</name>
    <name type="synonym">Plutella maculipennis</name>
    <dbReference type="NCBI Taxonomy" id="51655"/>
    <lineage>
        <taxon>Eukaryota</taxon>
        <taxon>Metazoa</taxon>
        <taxon>Ecdysozoa</taxon>
        <taxon>Arthropoda</taxon>
        <taxon>Hexapoda</taxon>
        <taxon>Insecta</taxon>
        <taxon>Pterygota</taxon>
        <taxon>Neoptera</taxon>
        <taxon>Endopterygota</taxon>
        <taxon>Lepidoptera</taxon>
        <taxon>Glossata</taxon>
        <taxon>Ditrysia</taxon>
        <taxon>Yponomeutoidea</taxon>
        <taxon>Plutellidae</taxon>
        <taxon>Plutella</taxon>
    </lineage>
</organism>
<feature type="domain" description="Deubiquitinating enzyme MINDY-3/4 conserved" evidence="3">
    <location>
        <begin position="120"/>
        <end position="526"/>
    </location>
</feature>
<dbReference type="InterPro" id="IPR039785">
    <property type="entry name" value="MINY3/4"/>
</dbReference>
<sequence length="536" mass="60243">MLRVLQHNDDTDVYFRHGVGKLNGLAVQAAGRGAEGRRFKSLLSALQAHIIKWLLFDSRPLTKDNKSVEPPDTVVTTVYALHHRAMKIYFNLSYRARAHDVFRRRCGAGAVPHRRRNTFPRLVFVVANPVRRRSASCARHRYFYVKRRSDTAPAPHRSYLRPSEERQEEALWRACSEVIWRCGGGGPAGGEPRAVVALPSDNVYVQHSSVYYQDGVTEKRQHEALWRACSEVIWRCGGGGPAGGEPRAVVALPSDNVYVQHSSVYYQDGVTEKLHLFEFKNLEDLQIFIKRYLYLFMTEEGSGALLLLYSAILSRGCENIKKDLDGKLNYLLSANVEGSLNVVTLLLTGRATPYLHNGVVYVGDEDHYVCTMYLFVELLTGGQRGGVSERGEAAEDHYAMPQFGVLARSPVGLLVWYGGEDGVKNNANRQHPGSRLKTPAMPVWVTCCSGHFGVLFNTNRELLRNYHAERRFDIQYYTCGGCHVMLNVDTRAQEEPSAGRSDDISATPLEKLIHTKWQDAKITWTGPTPYVGETPK</sequence>
<dbReference type="InterPro" id="IPR025257">
    <property type="entry name" value="MINDY-3/4_CD"/>
</dbReference>
<keyword evidence="2" id="KW-0378">Hydrolase</keyword>
<dbReference type="EC" id="3.4.19.12" evidence="2"/>
<comment type="function">
    <text evidence="2">Hydrolase that can remove 'Lys-48'-linked conjugated ubiquitin from proteins.</text>
</comment>
<evidence type="ECO:0000259" key="3">
    <source>
        <dbReference type="SMART" id="SM01174"/>
    </source>
</evidence>
<dbReference type="Pfam" id="PF13898">
    <property type="entry name" value="MINDY-3_4_CD"/>
    <property type="match status" value="2"/>
</dbReference>
<gene>
    <name evidence="4" type="ORF">PLXY2_LOCUS3845</name>
</gene>
<dbReference type="GO" id="GO:0006508">
    <property type="term" value="P:proteolysis"/>
    <property type="evidence" value="ECO:0007669"/>
    <property type="project" value="UniProtKB-KW"/>
</dbReference>
<name>A0A8S4E417_PLUXY</name>
<dbReference type="GO" id="GO:0071108">
    <property type="term" value="P:protein K48-linked deubiquitination"/>
    <property type="evidence" value="ECO:0007669"/>
    <property type="project" value="InterPro"/>
</dbReference>
<evidence type="ECO:0000256" key="1">
    <source>
        <dbReference type="ARBA" id="ARBA00011074"/>
    </source>
</evidence>
<dbReference type="GO" id="GO:1990380">
    <property type="term" value="F:K48-linked deubiquitinase activity"/>
    <property type="evidence" value="ECO:0007669"/>
    <property type="project" value="UniProtKB-UniRule"/>
</dbReference>
<comment type="similarity">
    <text evidence="1 2">Belongs to the MINDY deubiquitinase family. FAM188 subfamily.</text>
</comment>
<keyword evidence="2" id="KW-0788">Thiol protease</keyword>
<dbReference type="EMBL" id="CAJHNJ030000010">
    <property type="protein sequence ID" value="CAG9108374.1"/>
    <property type="molecule type" value="Genomic_DNA"/>
</dbReference>
<dbReference type="Proteomes" id="UP000653454">
    <property type="component" value="Unassembled WGS sequence"/>
</dbReference>
<dbReference type="SMART" id="SM01174">
    <property type="entry name" value="DUF4205"/>
    <property type="match status" value="1"/>
</dbReference>
<keyword evidence="5" id="KW-1185">Reference proteome</keyword>
<evidence type="ECO:0000313" key="5">
    <source>
        <dbReference type="Proteomes" id="UP000653454"/>
    </source>
</evidence>
<evidence type="ECO:0000313" key="4">
    <source>
        <dbReference type="EMBL" id="CAG9108374.1"/>
    </source>
</evidence>
<comment type="catalytic activity">
    <reaction evidence="2">
        <text>Thiol-dependent hydrolysis of ester, thioester, amide, peptide and isopeptide bonds formed by the C-terminal Gly of ubiquitin (a 76-residue protein attached to proteins as an intracellular targeting signal).</text>
        <dbReference type="EC" id="3.4.19.12"/>
    </reaction>
</comment>